<dbReference type="AlphaFoldDB" id="M4RKW0"/>
<reference evidence="1 2" key="1">
    <citation type="journal article" date="2013" name="Genome Announc.">
        <title>Complete Genome Sequence of Glaciecola psychrophila Strain 170T.</title>
        <authorList>
            <person name="Yin J."/>
            <person name="Chen J."/>
            <person name="Liu G."/>
            <person name="Yu Y."/>
            <person name="Song L."/>
            <person name="Wang X."/>
            <person name="Qu X."/>
        </authorList>
    </citation>
    <scope>NUCLEOTIDE SEQUENCE [LARGE SCALE GENOMIC DNA]</scope>
    <source>
        <strain evidence="1 2">170</strain>
    </source>
</reference>
<keyword evidence="2" id="KW-1185">Reference proteome</keyword>
<evidence type="ECO:0000313" key="2">
    <source>
        <dbReference type="Proteomes" id="UP000011864"/>
    </source>
</evidence>
<evidence type="ECO:0000313" key="1">
    <source>
        <dbReference type="EMBL" id="AGH43233.1"/>
    </source>
</evidence>
<organism evidence="1 2">
    <name type="scientific">Paraglaciecola psychrophila 170</name>
    <dbReference type="NCBI Taxonomy" id="1129794"/>
    <lineage>
        <taxon>Bacteria</taxon>
        <taxon>Pseudomonadati</taxon>
        <taxon>Pseudomonadota</taxon>
        <taxon>Gammaproteobacteria</taxon>
        <taxon>Alteromonadales</taxon>
        <taxon>Alteromonadaceae</taxon>
        <taxon>Paraglaciecola</taxon>
    </lineage>
</organism>
<name>M4RKW0_9ALTE</name>
<dbReference type="KEGG" id="gps:C427_1124"/>
<gene>
    <name evidence="1" type="ORF">C427_1124</name>
</gene>
<dbReference type="HOGENOM" id="CLU_3237212_0_0_6"/>
<proteinExistence type="predicted"/>
<dbReference type="PATRIC" id="fig|1129794.4.peg.1112"/>
<accession>M4RKW0</accession>
<protein>
    <submittedName>
        <fullName evidence="1">Uncharacterized protein</fullName>
    </submittedName>
</protein>
<dbReference type="Proteomes" id="UP000011864">
    <property type="component" value="Chromosome"/>
</dbReference>
<dbReference type="EMBL" id="CP003837">
    <property type="protein sequence ID" value="AGH43233.1"/>
    <property type="molecule type" value="Genomic_DNA"/>
</dbReference>
<sequence length="43" mass="4951">MSWSMADILVGEVLLQKHEVDIQTWVFMTILFVRLNVSTISAK</sequence>